<keyword evidence="2" id="KW-1185">Reference proteome</keyword>
<proteinExistence type="predicted"/>
<dbReference type="RefSeq" id="WP_286343888.1">
    <property type="nucleotide sequence ID" value="NZ_AP027732.1"/>
</dbReference>
<sequence>MKLVPNYAAGTFSFESDVLGTHLLEYTVTDGDKTATATVRVDVQAAPEPNTAPVTTPKTVFVQSLSTQTVDITASDYDPAGNVLMVTATSGPAVNSGVQVQTIEQRYLRITLTAPLDHGPVSFAYTVTNGLASAQGSVTVVQIPRPARLQPPIATNDQVTARVGDAVDIDVLANDSQPDGEDITLDPALVKNVSSGGGLLFVSGTQLRYLAPKTPGNFTAEYAIEGPDGQRATAQVGISVREADSATNNPPVPQTLTARVVAGQTVRVQVPLDNIDPDGDSVQLLGVDSNPQKGNVTTVGTNYFDYEAGSYSAGTDTFTYTVVDGLGARATGTVRIGIAARAQGARNPIAVADAVTMRPGAASWSGSWRTTPIPTAAPCA</sequence>
<accession>A0ABN6Y101</accession>
<evidence type="ECO:0000313" key="1">
    <source>
        <dbReference type="EMBL" id="BDZ51027.1"/>
    </source>
</evidence>
<dbReference type="Proteomes" id="UP001321486">
    <property type="component" value="Chromosome"/>
</dbReference>
<dbReference type="Gene3D" id="2.60.40.2810">
    <property type="match status" value="1"/>
</dbReference>
<reference evidence="2" key="1">
    <citation type="journal article" date="2019" name="Int. J. Syst. Evol. Microbiol.">
        <title>The Global Catalogue of Microorganisms (GCM) 10K type strain sequencing project: providing services to taxonomists for standard genome sequencing and annotation.</title>
        <authorList>
            <consortium name="The Broad Institute Genomics Platform"/>
            <consortium name="The Broad Institute Genome Sequencing Center for Infectious Disease"/>
            <person name="Wu L."/>
            <person name="Ma J."/>
        </authorList>
    </citation>
    <scope>NUCLEOTIDE SEQUENCE [LARGE SCALE GENOMIC DNA]</scope>
    <source>
        <strain evidence="2">NBRC 108728</strain>
    </source>
</reference>
<organism evidence="1 2">
    <name type="scientific">Frondihabitans sucicola</name>
    <dbReference type="NCBI Taxonomy" id="1268041"/>
    <lineage>
        <taxon>Bacteria</taxon>
        <taxon>Bacillati</taxon>
        <taxon>Actinomycetota</taxon>
        <taxon>Actinomycetes</taxon>
        <taxon>Micrococcales</taxon>
        <taxon>Microbacteriaceae</taxon>
        <taxon>Frondihabitans</taxon>
    </lineage>
</organism>
<protein>
    <recommendedName>
        <fullName evidence="3">Tandem-95 repeat protein</fullName>
    </recommendedName>
</protein>
<dbReference type="EMBL" id="AP027732">
    <property type="protein sequence ID" value="BDZ51027.1"/>
    <property type="molecule type" value="Genomic_DNA"/>
</dbReference>
<evidence type="ECO:0000313" key="2">
    <source>
        <dbReference type="Proteomes" id="UP001321486"/>
    </source>
</evidence>
<dbReference type="Pfam" id="PF17963">
    <property type="entry name" value="Big_9"/>
    <property type="match status" value="3"/>
</dbReference>
<evidence type="ECO:0008006" key="3">
    <source>
        <dbReference type="Google" id="ProtNLM"/>
    </source>
</evidence>
<name>A0ABN6Y101_9MICO</name>
<gene>
    <name evidence="1" type="ORF">GCM10025867_32680</name>
</gene>